<feature type="transmembrane region" description="Helical" evidence="12">
    <location>
        <begin position="812"/>
        <end position="832"/>
    </location>
</feature>
<dbReference type="CDD" id="cd15283">
    <property type="entry name" value="7tmC_V2R_pheromone"/>
    <property type="match status" value="1"/>
</dbReference>
<dbReference type="PRINTS" id="PR00248">
    <property type="entry name" value="GPCRMGR"/>
</dbReference>
<reference evidence="14" key="2">
    <citation type="journal article" date="2020" name="Biotechnol. Bioeng.">
        <title>Chromosome-scale scaffolds for the Chinese hamster reference genome assembly to facilitate the study of the CHO epigenome.</title>
        <authorList>
            <person name="Hilliard W."/>
            <person name="MacDonald M."/>
            <person name="Lee K.H."/>
        </authorList>
    </citation>
    <scope>NUCLEOTIDE SEQUENCE [LARGE SCALE GENOMIC DNA]</scope>
    <source>
        <strain evidence="14">17A/GY</strain>
    </source>
</reference>
<name>A0A9J7JPW9_CRIGR</name>
<dbReference type="Pfam" id="PF00003">
    <property type="entry name" value="7tm_3"/>
    <property type="match status" value="1"/>
</dbReference>
<dbReference type="KEGG" id="cge:100770839"/>
<evidence type="ECO:0000313" key="14">
    <source>
        <dbReference type="Proteomes" id="UP001108280"/>
    </source>
</evidence>
<comment type="similarity">
    <text evidence="2">Belongs to the G-protein coupled receptor 3 family.</text>
</comment>
<evidence type="ECO:0000256" key="3">
    <source>
        <dbReference type="ARBA" id="ARBA00022475"/>
    </source>
</evidence>
<dbReference type="FunFam" id="3.40.50.2300:FF:000024">
    <property type="entry name" value="Vomeronasal 2, receptor 73"/>
    <property type="match status" value="1"/>
</dbReference>
<feature type="domain" description="G-protein coupled receptors family 3 profile" evidence="13">
    <location>
        <begin position="618"/>
        <end position="882"/>
    </location>
</feature>
<evidence type="ECO:0000256" key="8">
    <source>
        <dbReference type="ARBA" id="ARBA00023136"/>
    </source>
</evidence>
<dbReference type="GeneID" id="100770839"/>
<evidence type="ECO:0000256" key="7">
    <source>
        <dbReference type="ARBA" id="ARBA00023040"/>
    </source>
</evidence>
<keyword evidence="6 12" id="KW-1133">Transmembrane helix</keyword>
<feature type="transmembrane region" description="Helical" evidence="12">
    <location>
        <begin position="656"/>
        <end position="676"/>
    </location>
</feature>
<dbReference type="Pfam" id="PF01094">
    <property type="entry name" value="ANF_receptor"/>
    <property type="match status" value="1"/>
</dbReference>
<dbReference type="AlphaFoldDB" id="A0A9J7JPW9"/>
<evidence type="ECO:0000256" key="2">
    <source>
        <dbReference type="ARBA" id="ARBA00007242"/>
    </source>
</evidence>
<keyword evidence="4 12" id="KW-0812">Transmembrane</keyword>
<dbReference type="OrthoDB" id="5984008at2759"/>
<evidence type="ECO:0000256" key="6">
    <source>
        <dbReference type="ARBA" id="ARBA00022989"/>
    </source>
</evidence>
<dbReference type="Gene3D" id="2.10.50.30">
    <property type="entry name" value="GPCR, family 3, nine cysteines domain"/>
    <property type="match status" value="1"/>
</dbReference>
<keyword evidence="14" id="KW-1185">Reference proteome</keyword>
<dbReference type="InterPro" id="IPR011500">
    <property type="entry name" value="GPCR_3_9-Cys_dom"/>
</dbReference>
<dbReference type="Proteomes" id="UP001108280">
    <property type="component" value="Chromosome 4"/>
</dbReference>
<evidence type="ECO:0000256" key="5">
    <source>
        <dbReference type="ARBA" id="ARBA00022729"/>
    </source>
</evidence>
<evidence type="ECO:0000256" key="9">
    <source>
        <dbReference type="ARBA" id="ARBA00023170"/>
    </source>
</evidence>
<reference evidence="15" key="3">
    <citation type="submission" date="2025-08" db="UniProtKB">
        <authorList>
            <consortium name="RefSeq"/>
        </authorList>
    </citation>
    <scope>IDENTIFICATION</scope>
    <source>
        <strain evidence="15">17A/GY</strain>
        <tissue evidence="15">Liver</tissue>
    </source>
</reference>
<keyword evidence="3" id="KW-1003">Cell membrane</keyword>
<accession>A0A9J7JPW9</accession>
<evidence type="ECO:0000256" key="12">
    <source>
        <dbReference type="SAM" id="Phobius"/>
    </source>
</evidence>
<keyword evidence="10" id="KW-0325">Glycoprotein</keyword>
<evidence type="ECO:0000256" key="1">
    <source>
        <dbReference type="ARBA" id="ARBA00004651"/>
    </source>
</evidence>
<reference evidence="14" key="1">
    <citation type="journal article" date="2018" name="Biotechnol. Bioeng.">
        <title>A reference genome of the Chinese hamster based on a hybrid assembly strategy.</title>
        <authorList>
            <person name="Rupp O."/>
            <person name="MacDonald M.L."/>
            <person name="Li S."/>
            <person name="Dhiman H."/>
            <person name="Polson S."/>
            <person name="Griep S."/>
            <person name="Heffner K."/>
            <person name="Hernandez I."/>
            <person name="Brinkrolf K."/>
            <person name="Jadhav V."/>
            <person name="Samoudi M."/>
            <person name="Hao H."/>
            <person name="Kingham B."/>
            <person name="Goesmann A."/>
            <person name="Betenbaugh M.J."/>
            <person name="Lewis N.E."/>
            <person name="Borth N."/>
            <person name="Lee K.H."/>
        </authorList>
    </citation>
    <scope>NUCLEOTIDE SEQUENCE [LARGE SCALE GENOMIC DNA]</scope>
    <source>
        <strain evidence="14">17A/GY</strain>
    </source>
</reference>
<keyword evidence="8 12" id="KW-0472">Membrane</keyword>
<dbReference type="Gene3D" id="3.40.50.2300">
    <property type="match status" value="2"/>
</dbReference>
<dbReference type="PANTHER" id="PTHR24061:SF545">
    <property type="entry name" value="VOMERONASAL 2, RECEPTOR 118-RELATED"/>
    <property type="match status" value="1"/>
</dbReference>
<dbReference type="InterPro" id="IPR017978">
    <property type="entry name" value="GPCR_3_C"/>
</dbReference>
<dbReference type="PANTHER" id="PTHR24061">
    <property type="entry name" value="CALCIUM-SENSING RECEPTOR-RELATED"/>
    <property type="match status" value="1"/>
</dbReference>
<dbReference type="CDD" id="cd06365">
    <property type="entry name" value="PBP1_pheromone_receptor"/>
    <property type="match status" value="1"/>
</dbReference>
<evidence type="ECO:0000313" key="15">
    <source>
        <dbReference type="RefSeq" id="XP_027269194.1"/>
    </source>
</evidence>
<comment type="subcellular location">
    <subcellularLocation>
        <location evidence="1">Cell membrane</location>
        <topology evidence="1">Multi-pass membrane protein</topology>
    </subcellularLocation>
</comment>
<keyword evidence="5" id="KW-0732">Signal</keyword>
<feature type="transmembrane region" description="Helical" evidence="12">
    <location>
        <begin position="732"/>
        <end position="751"/>
    </location>
</feature>
<evidence type="ECO:0000256" key="4">
    <source>
        <dbReference type="ARBA" id="ARBA00022692"/>
    </source>
</evidence>
<keyword evidence="11" id="KW-0807">Transducer</keyword>
<dbReference type="InterPro" id="IPR000068">
    <property type="entry name" value="GPCR_3_Ca_sens_rcpt-rel"/>
</dbReference>
<dbReference type="FunFam" id="2.10.50.30:FF:000002">
    <property type="entry name" value="Vomeronasal 2 receptor, h1"/>
    <property type="match status" value="1"/>
</dbReference>
<keyword evidence="7" id="KW-0297">G-protein coupled receptor</keyword>
<dbReference type="PRINTS" id="PR01535">
    <property type="entry name" value="VOMERONASL2R"/>
</dbReference>
<sequence>MEISIPNYICRREIKAVALLTGASWVTSACIEKLLNLYKFPQTHVLVCTFDDSQCSWETKWNRYSDGNVVIAAFVPLSIYNIYNRTIDFHVKNPYFRHFRRFKLQNYQCSLSFIFAIEEINRNPHLLPNTSLGFDLYDVQRSEWGILTEAFFWLTGIGIGIPNYRCRRESKAVALLTGASWLTSARIGRLLNLYKYPQLSFGPFNTLLNDRGQFPYVYQTAPKDSSLSLGIISLLLHFSWTWVGLVLIDNHKGSKILSDMRGEMYRNRVCIAFVKMAPENLFFYDTSFMETINVIEKSSANVVIIYDDRESLHCLIIRSLHFVKTWKVWVMNAKFDSSICFEPFIFDSFHGTLLFTHHHDEISDFRTFIQAYTPSKYPDDHYLDIFWKNWFNCSLSLPDCKVSANCQPNVSLELLPSNLWEMSMTEASYNIYNSVYAVAQTLHKMTVKQVEIEPHGNGERNIYPWELHPFLKKIQLKNGAGHHVVLDSQMKLDEEYDILNFWNFPNGLRQNMKVGTFSSKAPHVHQLFLSDHMIQWATGFTELPSSTCSESCVPGFRKLHLEVEPNCCYDCAPCPENEISNETDMDNCVKCPESHYANAQQNHCLEKAVTFLSYEDPLGKALSCMSLGCSLLTAGILGVFVKHYHTPIVKANNRSLTCILLITLNFCFLCPLFFIGHPNTAICVLQQSIFAVLFTVALSTVLAKTLTVVLAFKATVPGRMVRWLMTSRASNFIIPFCTLTQLVLCGIWLSISPPFVDLDAHSEHGHIIIVCNKGSELAFHCVLGYLCCLALGSYTMAYLSMNLPDTFNEAKFLTFSMLMFFCVWVTFLPVYHNTKGKVMVAMEVFAILSSSAGLLGCIFAPKCYIILLRPERNSLHFMKSKAHSRIKF</sequence>
<dbReference type="InterPro" id="IPR028082">
    <property type="entry name" value="Peripla_BP_I"/>
</dbReference>
<feature type="transmembrane region" description="Helical" evidence="12">
    <location>
        <begin position="777"/>
        <end position="800"/>
    </location>
</feature>
<dbReference type="RefSeq" id="XP_027269194.1">
    <property type="nucleotide sequence ID" value="XM_027413393.2"/>
</dbReference>
<feature type="transmembrane region" description="Helical" evidence="12">
    <location>
        <begin position="625"/>
        <end position="644"/>
    </location>
</feature>
<dbReference type="GO" id="GO:0005886">
    <property type="term" value="C:plasma membrane"/>
    <property type="evidence" value="ECO:0007669"/>
    <property type="project" value="UniProtKB-SubCell"/>
</dbReference>
<dbReference type="InterPro" id="IPR038550">
    <property type="entry name" value="GPCR_3_9-Cys_sf"/>
</dbReference>
<gene>
    <name evidence="15" type="primary">LOC100770839</name>
</gene>
<evidence type="ECO:0000259" key="13">
    <source>
        <dbReference type="PROSITE" id="PS50259"/>
    </source>
</evidence>
<dbReference type="InterPro" id="IPR001828">
    <property type="entry name" value="ANF_lig-bd_rcpt"/>
</dbReference>
<dbReference type="GO" id="GO:0004930">
    <property type="term" value="F:G protein-coupled receptor activity"/>
    <property type="evidence" value="ECO:0007669"/>
    <property type="project" value="UniProtKB-KW"/>
</dbReference>
<protein>
    <submittedName>
        <fullName evidence="15">Vomeronasal type-2 receptor 116 isoform X2</fullName>
    </submittedName>
</protein>
<feature type="transmembrane region" description="Helical" evidence="12">
    <location>
        <begin position="688"/>
        <end position="712"/>
    </location>
</feature>
<dbReference type="PROSITE" id="PS50259">
    <property type="entry name" value="G_PROTEIN_RECEP_F3_4"/>
    <property type="match status" value="1"/>
</dbReference>
<dbReference type="SUPFAM" id="SSF53822">
    <property type="entry name" value="Periplasmic binding protein-like I"/>
    <property type="match status" value="1"/>
</dbReference>
<organism evidence="14 15">
    <name type="scientific">Cricetulus griseus</name>
    <name type="common">Chinese hamster</name>
    <name type="synonym">Cricetulus barabensis griseus</name>
    <dbReference type="NCBI Taxonomy" id="10029"/>
    <lineage>
        <taxon>Eukaryota</taxon>
        <taxon>Metazoa</taxon>
        <taxon>Chordata</taxon>
        <taxon>Craniata</taxon>
        <taxon>Vertebrata</taxon>
        <taxon>Euteleostomi</taxon>
        <taxon>Mammalia</taxon>
        <taxon>Eutheria</taxon>
        <taxon>Euarchontoglires</taxon>
        <taxon>Glires</taxon>
        <taxon>Rodentia</taxon>
        <taxon>Myomorpha</taxon>
        <taxon>Muroidea</taxon>
        <taxon>Cricetidae</taxon>
        <taxon>Cricetinae</taxon>
        <taxon>Cricetulus</taxon>
    </lineage>
</organism>
<evidence type="ECO:0000256" key="10">
    <source>
        <dbReference type="ARBA" id="ARBA00023180"/>
    </source>
</evidence>
<dbReference type="InterPro" id="IPR004073">
    <property type="entry name" value="GPCR_3_vmron_rcpt_2"/>
</dbReference>
<dbReference type="InterPro" id="IPR000337">
    <property type="entry name" value="GPCR_3"/>
</dbReference>
<proteinExistence type="inferred from homology"/>
<evidence type="ECO:0000256" key="11">
    <source>
        <dbReference type="ARBA" id="ARBA00023224"/>
    </source>
</evidence>
<keyword evidence="9 15" id="KW-0675">Receptor</keyword>
<dbReference type="Pfam" id="PF07562">
    <property type="entry name" value="NCD3G"/>
    <property type="match status" value="1"/>
</dbReference>
<feature type="transmembrane region" description="Helical" evidence="12">
    <location>
        <begin position="844"/>
        <end position="868"/>
    </location>
</feature>